<proteinExistence type="predicted"/>
<evidence type="ECO:0000313" key="4">
    <source>
        <dbReference type="Proteomes" id="UP000199011"/>
    </source>
</evidence>
<accession>A0A1I5E2R3</accession>
<name>A0A1I5E2R3_9GAMM</name>
<keyword evidence="4" id="KW-1185">Reference proteome</keyword>
<feature type="region of interest" description="Disordered" evidence="1">
    <location>
        <begin position="38"/>
        <end position="63"/>
    </location>
</feature>
<evidence type="ECO:0000256" key="2">
    <source>
        <dbReference type="SAM" id="SignalP"/>
    </source>
</evidence>
<reference evidence="4" key="1">
    <citation type="submission" date="2016-10" db="EMBL/GenBank/DDBJ databases">
        <authorList>
            <person name="Varghese N."/>
            <person name="Submissions S."/>
        </authorList>
    </citation>
    <scope>NUCLEOTIDE SEQUENCE [LARGE SCALE GENOMIC DNA]</scope>
    <source>
        <strain evidence="4">DSM 16522</strain>
    </source>
</reference>
<dbReference type="AlphaFoldDB" id="A0A1I5E2R3"/>
<sequence>MKRLAKVLFSLVLVSLPFSGHSFQAPAQEKNTHQILGIKIPKPPRPPRPPKPPKTPNKHGTSDLKHFYKSIKDAPNYPKGFKNARNGVTKNTIKKKYLLDELRKKAPGKWYKIYRDGWVDKKYVSIHYFAHQSGSPVFDVKVVNGWSNPRSS</sequence>
<dbReference type="EMBL" id="FOVO01000052">
    <property type="protein sequence ID" value="SFO05726.1"/>
    <property type="molecule type" value="Genomic_DNA"/>
</dbReference>
<feature type="chain" id="PRO_5011476360" evidence="2">
    <location>
        <begin position="28"/>
        <end position="152"/>
    </location>
</feature>
<dbReference type="OrthoDB" id="41445at2"/>
<feature type="compositionally biased region" description="Pro residues" evidence="1">
    <location>
        <begin position="41"/>
        <end position="55"/>
    </location>
</feature>
<organism evidence="3 4">
    <name type="scientific">Xenorhabdus japonica</name>
    <dbReference type="NCBI Taxonomy" id="53341"/>
    <lineage>
        <taxon>Bacteria</taxon>
        <taxon>Pseudomonadati</taxon>
        <taxon>Pseudomonadota</taxon>
        <taxon>Gammaproteobacteria</taxon>
        <taxon>Enterobacterales</taxon>
        <taxon>Morganellaceae</taxon>
        <taxon>Xenorhabdus</taxon>
    </lineage>
</organism>
<gene>
    <name evidence="3" type="ORF">SAMN05421579_1524</name>
</gene>
<keyword evidence="2" id="KW-0732">Signal</keyword>
<evidence type="ECO:0000313" key="3">
    <source>
        <dbReference type="EMBL" id="SFO05726.1"/>
    </source>
</evidence>
<dbReference type="Proteomes" id="UP000199011">
    <property type="component" value="Unassembled WGS sequence"/>
</dbReference>
<protein>
    <submittedName>
        <fullName evidence="3">Uncharacterized protein</fullName>
    </submittedName>
</protein>
<feature type="signal peptide" evidence="2">
    <location>
        <begin position="1"/>
        <end position="27"/>
    </location>
</feature>
<evidence type="ECO:0000256" key="1">
    <source>
        <dbReference type="SAM" id="MobiDB-lite"/>
    </source>
</evidence>
<dbReference type="STRING" id="53341.SAMN05421579_1524"/>
<dbReference type="RefSeq" id="WP_092521123.1">
    <property type="nucleotide sequence ID" value="NZ_CAWRAH010000024.1"/>
</dbReference>